<dbReference type="SUPFAM" id="SSF50630">
    <property type="entry name" value="Acid proteases"/>
    <property type="match status" value="1"/>
</dbReference>
<dbReference type="Pfam" id="PF05618">
    <property type="entry name" value="Zn_protease"/>
    <property type="match status" value="1"/>
</dbReference>
<dbReference type="AlphaFoldDB" id="A0A1G2QFY1"/>
<evidence type="ECO:0000313" key="2">
    <source>
        <dbReference type="EMBL" id="OHA59530.1"/>
    </source>
</evidence>
<organism evidence="2 3">
    <name type="scientific">Candidatus Vogelbacteria bacterium RIFOXYD1_FULL_46_19</name>
    <dbReference type="NCBI Taxonomy" id="1802439"/>
    <lineage>
        <taxon>Bacteria</taxon>
        <taxon>Candidatus Vogeliibacteriota</taxon>
    </lineage>
</organism>
<name>A0A1G2QFY1_9BACT</name>
<gene>
    <name evidence="2" type="ORF">A2589_01560</name>
</gene>
<dbReference type="Proteomes" id="UP000177838">
    <property type="component" value="Unassembled WGS sequence"/>
</dbReference>
<dbReference type="Gene3D" id="2.40.70.10">
    <property type="entry name" value="Acid Proteases"/>
    <property type="match status" value="1"/>
</dbReference>
<proteinExistence type="predicted"/>
<reference evidence="2 3" key="1">
    <citation type="journal article" date="2016" name="Nat. Commun.">
        <title>Thousands of microbial genomes shed light on interconnected biogeochemical processes in an aquifer system.</title>
        <authorList>
            <person name="Anantharaman K."/>
            <person name="Brown C.T."/>
            <person name="Hug L.A."/>
            <person name="Sharon I."/>
            <person name="Castelle C.J."/>
            <person name="Probst A.J."/>
            <person name="Thomas B.C."/>
            <person name="Singh A."/>
            <person name="Wilkins M.J."/>
            <person name="Karaoz U."/>
            <person name="Brodie E.L."/>
            <person name="Williams K.H."/>
            <person name="Hubbard S.S."/>
            <person name="Banfield J.F."/>
        </authorList>
    </citation>
    <scope>NUCLEOTIDE SEQUENCE [LARGE SCALE GENOMIC DNA]</scope>
</reference>
<comment type="caution">
    <text evidence="2">The sequence shown here is derived from an EMBL/GenBank/DDBJ whole genome shotgun (WGS) entry which is preliminary data.</text>
</comment>
<accession>A0A1G2QFY1</accession>
<dbReference type="EMBL" id="MHTK01000006">
    <property type="protein sequence ID" value="OHA59530.1"/>
    <property type="molecule type" value="Genomic_DNA"/>
</dbReference>
<feature type="domain" description="Retropepsin-like aspartic endopeptidase" evidence="1">
    <location>
        <begin position="10"/>
        <end position="142"/>
    </location>
</feature>
<sequence length="143" mass="16500">MNTFNDKILIGRLEHIDLVDFNLTGLVAKIDSGAYNGTIHATDIKEVEHNGRPAVEFYLLDDSHPEFRQLVQRSYEFEKRYVKNSSGQSELRFFIPLVVKLGGQQLQARMSLNNRQDLRYPVLVGRKILKKKFIVDVSKTFTT</sequence>
<dbReference type="InterPro" id="IPR008503">
    <property type="entry name" value="Asp_endopeptidase"/>
</dbReference>
<dbReference type="PANTHER" id="PTHR38037">
    <property type="entry name" value="ZN_PROTEASE DOMAIN-CONTAINING PROTEIN"/>
    <property type="match status" value="1"/>
</dbReference>
<evidence type="ECO:0000313" key="3">
    <source>
        <dbReference type="Proteomes" id="UP000177838"/>
    </source>
</evidence>
<evidence type="ECO:0000259" key="1">
    <source>
        <dbReference type="Pfam" id="PF05618"/>
    </source>
</evidence>
<dbReference type="PANTHER" id="PTHR38037:SF2">
    <property type="entry name" value="ATP-DEPENDENT ZINC PROTEASE DOMAIN-CONTAINING PROTEIN-RELATED"/>
    <property type="match status" value="1"/>
</dbReference>
<protein>
    <recommendedName>
        <fullName evidence="1">Retropepsin-like aspartic endopeptidase domain-containing protein</fullName>
    </recommendedName>
</protein>
<dbReference type="InterPro" id="IPR021109">
    <property type="entry name" value="Peptidase_aspartic_dom_sf"/>
</dbReference>
<dbReference type="STRING" id="1802439.A2589_01560"/>